<feature type="domain" description="F-box" evidence="4">
    <location>
        <begin position="120"/>
        <end position="168"/>
    </location>
</feature>
<accession>A0A177WWB9</accession>
<dbReference type="Gene3D" id="2.130.10.10">
    <property type="entry name" value="YVTN repeat-like/Quinoprotein amine dehydrogenase"/>
    <property type="match status" value="1"/>
</dbReference>
<evidence type="ECO:0000313" key="6">
    <source>
        <dbReference type="Proteomes" id="UP000077115"/>
    </source>
</evidence>
<dbReference type="Proteomes" id="UP000077115">
    <property type="component" value="Unassembled WGS sequence"/>
</dbReference>
<dbReference type="PANTHER" id="PTHR46550:SF1">
    <property type="entry name" value="F-BOX PROTEIN 3"/>
    <property type="match status" value="1"/>
</dbReference>
<evidence type="ECO:0000256" key="3">
    <source>
        <dbReference type="SAM" id="MobiDB-lite"/>
    </source>
</evidence>
<dbReference type="InterPro" id="IPR036047">
    <property type="entry name" value="F-box-like_dom_sf"/>
</dbReference>
<keyword evidence="2" id="KW-0833">Ubl conjugation pathway</keyword>
<evidence type="ECO:0000256" key="1">
    <source>
        <dbReference type="ARBA" id="ARBA00004906"/>
    </source>
</evidence>
<evidence type="ECO:0000259" key="4">
    <source>
        <dbReference type="PROSITE" id="PS50181"/>
    </source>
</evidence>
<dbReference type="AlphaFoldDB" id="A0A177WWB9"/>
<dbReference type="InterPro" id="IPR001810">
    <property type="entry name" value="F-box_dom"/>
</dbReference>
<feature type="compositionally biased region" description="Polar residues" evidence="3">
    <location>
        <begin position="224"/>
        <end position="248"/>
    </location>
</feature>
<dbReference type="InterPro" id="IPR052121">
    <property type="entry name" value="F-box_SCF_Substrate_Recog"/>
</dbReference>
<reference evidence="5 6" key="2">
    <citation type="submission" date="2016-05" db="EMBL/GenBank/DDBJ databases">
        <title>Lineage-specific infection strategies underlie the spectrum of fungal disease in amphibians.</title>
        <authorList>
            <person name="Cuomo C.A."/>
            <person name="Farrer R.A."/>
            <person name="James T."/>
            <person name="Longcore J."/>
            <person name="Birren B."/>
        </authorList>
    </citation>
    <scope>NUCLEOTIDE SEQUENCE [LARGE SCALE GENOMIC DNA]</scope>
    <source>
        <strain evidence="5 6">JEL423</strain>
    </source>
</reference>
<proteinExistence type="predicted"/>
<dbReference type="Gene3D" id="1.20.1280.50">
    <property type="match status" value="1"/>
</dbReference>
<name>A0A177WWB9_BATDL</name>
<evidence type="ECO:0000313" key="5">
    <source>
        <dbReference type="EMBL" id="OAJ44348.1"/>
    </source>
</evidence>
<reference evidence="5 6" key="1">
    <citation type="submission" date="2006-10" db="EMBL/GenBank/DDBJ databases">
        <title>The Genome Sequence of Batrachochytrium dendrobatidis JEL423.</title>
        <authorList>
            <consortium name="The Broad Institute Genome Sequencing Platform"/>
            <person name="Birren B."/>
            <person name="Lander E."/>
            <person name="Galagan J."/>
            <person name="Cuomo C."/>
            <person name="Devon K."/>
            <person name="Jaffe D."/>
            <person name="Butler J."/>
            <person name="Alvarez P."/>
            <person name="Gnerre S."/>
            <person name="Grabherr M."/>
            <person name="Kleber M."/>
            <person name="Mauceli E."/>
            <person name="Brockman W."/>
            <person name="Young S."/>
            <person name="LaButti K."/>
            <person name="Sykes S."/>
            <person name="DeCaprio D."/>
            <person name="Crawford M."/>
            <person name="Koehrsen M."/>
            <person name="Engels R."/>
            <person name="Montgomery P."/>
            <person name="Pearson M."/>
            <person name="Howarth C."/>
            <person name="Larson L."/>
            <person name="White J."/>
            <person name="O'Leary S."/>
            <person name="Kodira C."/>
            <person name="Zeng Q."/>
            <person name="Yandava C."/>
            <person name="Alvarado L."/>
            <person name="Longcore J."/>
            <person name="James T."/>
        </authorList>
    </citation>
    <scope>NUCLEOTIDE SEQUENCE [LARGE SCALE GENOMIC DNA]</scope>
    <source>
        <strain evidence="5 6">JEL423</strain>
    </source>
</reference>
<organism evidence="5 6">
    <name type="scientific">Batrachochytrium dendrobatidis (strain JEL423)</name>
    <dbReference type="NCBI Taxonomy" id="403673"/>
    <lineage>
        <taxon>Eukaryota</taxon>
        <taxon>Fungi</taxon>
        <taxon>Fungi incertae sedis</taxon>
        <taxon>Chytridiomycota</taxon>
        <taxon>Chytridiomycota incertae sedis</taxon>
        <taxon>Chytridiomycetes</taxon>
        <taxon>Rhizophydiales</taxon>
        <taxon>Rhizophydiales incertae sedis</taxon>
        <taxon>Batrachochytrium</taxon>
    </lineage>
</organism>
<protein>
    <recommendedName>
        <fullName evidence="4">F-box domain-containing protein</fullName>
    </recommendedName>
</protein>
<dbReference type="InterPro" id="IPR015943">
    <property type="entry name" value="WD40/YVTN_repeat-like_dom_sf"/>
</dbReference>
<feature type="region of interest" description="Disordered" evidence="3">
    <location>
        <begin position="223"/>
        <end position="248"/>
    </location>
</feature>
<dbReference type="EMBL" id="DS022312">
    <property type="protein sequence ID" value="OAJ44348.1"/>
    <property type="molecule type" value="Genomic_DNA"/>
</dbReference>
<comment type="pathway">
    <text evidence="1">Protein modification; protein ubiquitination.</text>
</comment>
<dbReference type="SUPFAM" id="SSF101908">
    <property type="entry name" value="Putative isomerase YbhE"/>
    <property type="match status" value="1"/>
</dbReference>
<dbReference type="OrthoDB" id="10257471at2759"/>
<gene>
    <name evidence="5" type="ORF">BDEG_27586</name>
</gene>
<dbReference type="Pfam" id="PF12937">
    <property type="entry name" value="F-box-like"/>
    <property type="match status" value="1"/>
</dbReference>
<dbReference type="STRING" id="403673.A0A177WWB9"/>
<dbReference type="VEuPathDB" id="FungiDB:BDEG_27586"/>
<dbReference type="PROSITE" id="PS50181">
    <property type="entry name" value="FBOX"/>
    <property type="match status" value="1"/>
</dbReference>
<dbReference type="GO" id="GO:0005737">
    <property type="term" value="C:cytoplasm"/>
    <property type="evidence" value="ECO:0007669"/>
    <property type="project" value="TreeGrafter"/>
</dbReference>
<dbReference type="PANTHER" id="PTHR46550">
    <property type="entry name" value="F-BOX ONLY PROTEIN 3"/>
    <property type="match status" value="1"/>
</dbReference>
<dbReference type="SUPFAM" id="SSF81383">
    <property type="entry name" value="F-box domain"/>
    <property type="match status" value="1"/>
</dbReference>
<evidence type="ECO:0000256" key="2">
    <source>
        <dbReference type="ARBA" id="ARBA00022786"/>
    </source>
</evidence>
<sequence length="732" mass="80418">MSLSFMDQWRLIEANPVLSEQQRQDSFFQLASSIVHSTDLTTSDDVHNYTDSSIRQQSHLLSTAALAPRAHKKLRLRGQSRSNWELDSHTAVNCRCDPTQHHSCHAHPANAHMATKAIIVLGFPHFPTDILFQIFGLLDAHSLLLVSSICKEWHSIVCAFDMTYWRSLCKRTWGIITNSLMASSWKELYMMHDNIHKCGDGLNSNRYLFASFKNKFQILPDTPNPETASSKNPKITQSQKHTPSQRSNLFAWPTNPQLTYTVAISGDVICWVNAMAYSTDLNVSILGAHHTTIENSASFSTPQSHTLASTLPGAYPSSASTSLVGAVDIVPPAAEPLTFGLPSTPFVKPQHVLRGHTRPVSLVLANHDGNFVSFDDSSAIFVWRISDFTEHSRINPIEQLGVIHSMNVHKRHIVGGGHSGKVVVWNMDTTDVIAIFSVPDQYIGTISPTELLNVSIWDDYVVCGLYDGTFYVHSIKSKKLVYTLSNTNVPRTLQNGLNSVVQDLAATAEPIAAETIVPAPVSSIQTSEPHFSTYTGTGAPNGIETVADALGEAGTIPVESHVGSGTTLTLLHDATAALVTEPIAAPIQVMQPVHAVTHIPPAPVLIPPPLILPQRTSHVPMTLAMNGHILITNGAHHNEIAVWDMTTGKPLYTLSESIALARDGYSIPDYREIRFAELSHCGSCMFSSVAFEGNLAMLVWDFRLKKTCKRVFSKLVLDEHAQIEVWICEESC</sequence>